<gene>
    <name evidence="9" type="ORF">O9H85_34165</name>
</gene>
<dbReference type="Pfam" id="PF07690">
    <property type="entry name" value="MFS_1"/>
    <property type="match status" value="1"/>
</dbReference>
<dbReference type="EMBL" id="JAQAGZ010000035">
    <property type="protein sequence ID" value="MCZ8517309.1"/>
    <property type="molecule type" value="Genomic_DNA"/>
</dbReference>
<evidence type="ECO:0000256" key="3">
    <source>
        <dbReference type="ARBA" id="ARBA00022475"/>
    </source>
</evidence>
<feature type="domain" description="Major facilitator superfamily (MFS) profile" evidence="8">
    <location>
        <begin position="7"/>
        <end position="414"/>
    </location>
</feature>
<keyword evidence="6 7" id="KW-0472">Membrane</keyword>
<feature type="transmembrane region" description="Helical" evidence="7">
    <location>
        <begin position="78"/>
        <end position="96"/>
    </location>
</feature>
<evidence type="ECO:0000256" key="4">
    <source>
        <dbReference type="ARBA" id="ARBA00022692"/>
    </source>
</evidence>
<evidence type="ECO:0000313" key="9">
    <source>
        <dbReference type="EMBL" id="MCZ8517309.1"/>
    </source>
</evidence>
<feature type="transmembrane region" description="Helical" evidence="7">
    <location>
        <begin position="391"/>
        <end position="410"/>
    </location>
</feature>
<evidence type="ECO:0000256" key="5">
    <source>
        <dbReference type="ARBA" id="ARBA00022989"/>
    </source>
</evidence>
<feature type="transmembrane region" description="Helical" evidence="7">
    <location>
        <begin position="234"/>
        <end position="258"/>
    </location>
</feature>
<keyword evidence="2" id="KW-0813">Transport</keyword>
<feature type="transmembrane region" description="Helical" evidence="7">
    <location>
        <begin position="166"/>
        <end position="185"/>
    </location>
</feature>
<evidence type="ECO:0000256" key="6">
    <source>
        <dbReference type="ARBA" id="ARBA00023136"/>
    </source>
</evidence>
<dbReference type="PRINTS" id="PR01035">
    <property type="entry name" value="TCRTETA"/>
</dbReference>
<feature type="transmembrane region" description="Helical" evidence="7">
    <location>
        <begin position="44"/>
        <end position="66"/>
    </location>
</feature>
<keyword evidence="4 7" id="KW-0812">Transmembrane</keyword>
<dbReference type="InterPro" id="IPR036259">
    <property type="entry name" value="MFS_trans_sf"/>
</dbReference>
<feature type="transmembrane region" description="Helical" evidence="7">
    <location>
        <begin position="297"/>
        <end position="317"/>
    </location>
</feature>
<protein>
    <submittedName>
        <fullName evidence="9">MFS transporter</fullName>
    </submittedName>
</protein>
<dbReference type="InterPro" id="IPR001958">
    <property type="entry name" value="Tet-R_TetA/multi-R_MdtG-like"/>
</dbReference>
<proteinExistence type="predicted"/>
<keyword evidence="10" id="KW-1185">Reference proteome</keyword>
<dbReference type="PANTHER" id="PTHR43414">
    <property type="entry name" value="MULTIDRUG RESISTANCE PROTEIN MDTG"/>
    <property type="match status" value="1"/>
</dbReference>
<comment type="caution">
    <text evidence="9">The sequence shown here is derived from an EMBL/GenBank/DDBJ whole genome shotgun (WGS) entry which is preliminary data.</text>
</comment>
<comment type="subcellular location">
    <subcellularLocation>
        <location evidence="1">Cell membrane</location>
        <topology evidence="1">Multi-pass membrane protein</topology>
    </subcellularLocation>
</comment>
<dbReference type="PANTHER" id="PTHR43414:SF6">
    <property type="entry name" value="MULTIDRUG RESISTANCE PROTEIN MDTG"/>
    <property type="match status" value="1"/>
</dbReference>
<evidence type="ECO:0000256" key="1">
    <source>
        <dbReference type="ARBA" id="ARBA00004651"/>
    </source>
</evidence>
<reference evidence="9 10" key="1">
    <citation type="submission" date="2022-12" db="EMBL/GenBank/DDBJ databases">
        <title>Draft genome sequence of Paenibacillus sp. dW9.</title>
        <authorList>
            <person name="Choi E.-W."/>
            <person name="Kim D.-U."/>
        </authorList>
    </citation>
    <scope>NUCLEOTIDE SEQUENCE [LARGE SCALE GENOMIC DNA]</scope>
    <source>
        <strain evidence="10">dW9</strain>
    </source>
</reference>
<keyword evidence="5 7" id="KW-1133">Transmembrane helix</keyword>
<feature type="transmembrane region" description="Helical" evidence="7">
    <location>
        <begin position="103"/>
        <end position="125"/>
    </location>
</feature>
<evidence type="ECO:0000313" key="10">
    <source>
        <dbReference type="Proteomes" id="UP001527882"/>
    </source>
</evidence>
<dbReference type="PROSITE" id="PS50850">
    <property type="entry name" value="MFS"/>
    <property type="match status" value="1"/>
</dbReference>
<dbReference type="InterPro" id="IPR011701">
    <property type="entry name" value="MFS"/>
</dbReference>
<organism evidence="9 10">
    <name type="scientific">Paenibacillus gyeongsangnamensis</name>
    <dbReference type="NCBI Taxonomy" id="3388067"/>
    <lineage>
        <taxon>Bacteria</taxon>
        <taxon>Bacillati</taxon>
        <taxon>Bacillota</taxon>
        <taxon>Bacilli</taxon>
        <taxon>Bacillales</taxon>
        <taxon>Paenibacillaceae</taxon>
        <taxon>Paenibacillus</taxon>
    </lineage>
</organism>
<feature type="transmembrane region" description="Helical" evidence="7">
    <location>
        <begin position="12"/>
        <end position="32"/>
    </location>
</feature>
<feature type="transmembrane region" description="Helical" evidence="7">
    <location>
        <begin position="270"/>
        <end position="290"/>
    </location>
</feature>
<dbReference type="Gene3D" id="1.20.1250.20">
    <property type="entry name" value="MFS general substrate transporter like domains"/>
    <property type="match status" value="2"/>
</dbReference>
<dbReference type="InterPro" id="IPR020846">
    <property type="entry name" value="MFS_dom"/>
</dbReference>
<evidence type="ECO:0000256" key="7">
    <source>
        <dbReference type="SAM" id="Phobius"/>
    </source>
</evidence>
<name>A0ABT4QKB3_9BACL</name>
<dbReference type="Proteomes" id="UP001527882">
    <property type="component" value="Unassembled WGS sequence"/>
</dbReference>
<accession>A0ABT4QKB3</accession>
<evidence type="ECO:0000256" key="2">
    <source>
        <dbReference type="ARBA" id="ARBA00022448"/>
    </source>
</evidence>
<keyword evidence="3" id="KW-1003">Cell membrane</keyword>
<dbReference type="SUPFAM" id="SSF103473">
    <property type="entry name" value="MFS general substrate transporter"/>
    <property type="match status" value="1"/>
</dbReference>
<feature type="transmembrane region" description="Helical" evidence="7">
    <location>
        <begin position="323"/>
        <end position="348"/>
    </location>
</feature>
<dbReference type="RefSeq" id="WP_269885837.1">
    <property type="nucleotide sequence ID" value="NZ_JAQAGZ010000035.1"/>
</dbReference>
<feature type="transmembrane region" description="Helical" evidence="7">
    <location>
        <begin position="360"/>
        <end position="385"/>
    </location>
</feature>
<sequence>MALWKRNLYILWMGSFLSSVGMSMIIPFLPLYMQELGIHDIKQAALWAAYVFAANHIMIALVSPLWGSLSDIHGQKTMMIRSGFGMGIVVIAMGLIHTPLQLIFLRMVFGCVAGFGASASALIAIETPKEHVGKALGTLQTGLVCGQLLGPICGGLMAETYGIRNSFYLTGSLLLLATVLVVAGVTESRKYSRKGLSLFGRFGRKAGNASQGISAPTDSRKNTLLGVIKHSPSVFILFISSYLISASLLSIEPVITLYVKSLHVERHVELMGGLVFGASALGTILSAPYLGKLGDRYGHTVILLASIFFMSLLYVPQAWITNVWLLLFVRFLTGLCIGGMLPAISALLRALTPIEMQGSVFGYLSSANSLGNVSGALFGGVIANAFGISHIFYFVAGIFFIHFAMLLLRYRKLSPSAIRRQAGEGFDA</sequence>
<evidence type="ECO:0000259" key="8">
    <source>
        <dbReference type="PROSITE" id="PS50850"/>
    </source>
</evidence>